<evidence type="ECO:0000313" key="2">
    <source>
        <dbReference type="EMBL" id="CDJ60617.1"/>
    </source>
</evidence>
<feature type="compositionally biased region" description="Basic and acidic residues" evidence="1">
    <location>
        <begin position="142"/>
        <end position="153"/>
    </location>
</feature>
<protein>
    <submittedName>
        <fullName evidence="2">Uncharacterized protein</fullName>
    </submittedName>
</protein>
<name>U6M8U9_EIMMA</name>
<dbReference type="OrthoDB" id="3863715at2759"/>
<gene>
    <name evidence="2" type="ORF">EMWEY_00032900</name>
</gene>
<reference evidence="2" key="1">
    <citation type="submission" date="2013-10" db="EMBL/GenBank/DDBJ databases">
        <title>Genomic analysis of the causative agents of coccidiosis in chickens.</title>
        <authorList>
            <person name="Reid A.J."/>
            <person name="Blake D."/>
            <person name="Billington K."/>
            <person name="Browne H."/>
            <person name="Dunn M."/>
            <person name="Hung S."/>
            <person name="Kawahara F."/>
            <person name="Miranda-Saavedra D."/>
            <person name="Mourier T."/>
            <person name="Nagra H."/>
            <person name="Otto T.D."/>
            <person name="Rawlings N."/>
            <person name="Sanchez A."/>
            <person name="Sanders M."/>
            <person name="Subramaniam C."/>
            <person name="Tay Y."/>
            <person name="Dear P."/>
            <person name="Doerig C."/>
            <person name="Gruber A."/>
            <person name="Parkinson J."/>
            <person name="Shirley M."/>
            <person name="Wan K.L."/>
            <person name="Berriman M."/>
            <person name="Tomley F."/>
            <person name="Pain A."/>
        </authorList>
    </citation>
    <scope>NUCLEOTIDE SEQUENCE [LARGE SCALE GENOMIC DNA]</scope>
    <source>
        <strain evidence="2">Weybridge</strain>
    </source>
</reference>
<feature type="region of interest" description="Disordered" evidence="1">
    <location>
        <begin position="84"/>
        <end position="106"/>
    </location>
</feature>
<proteinExistence type="predicted"/>
<feature type="compositionally biased region" description="Low complexity" evidence="1">
    <location>
        <begin position="129"/>
        <end position="140"/>
    </location>
</feature>
<sequence>MSATRQVEKMISGSMSAKEGDSSPEEAPQKTGGHADVDTTRDEEEGTQQSEHEVCKRDAEGAEEPAYPIDEGVLTPWWREAGETREPDREYTVLASPDSGNTVGVRRTDEQQGGLCYTWIGSCHPPVRQTSIQAQSSTTSKGEAEKSPRTEAQHGHFQLEVWMAEALWVSTEFRNARGLPDALSGGMGARELHPF</sequence>
<organism evidence="2 3">
    <name type="scientific">Eimeria maxima</name>
    <name type="common">Coccidian parasite</name>
    <dbReference type="NCBI Taxonomy" id="5804"/>
    <lineage>
        <taxon>Eukaryota</taxon>
        <taxon>Sar</taxon>
        <taxon>Alveolata</taxon>
        <taxon>Apicomplexa</taxon>
        <taxon>Conoidasida</taxon>
        <taxon>Coccidia</taxon>
        <taxon>Eucoccidiorida</taxon>
        <taxon>Eimeriorina</taxon>
        <taxon>Eimeriidae</taxon>
        <taxon>Eimeria</taxon>
    </lineage>
</organism>
<dbReference type="Proteomes" id="UP000030763">
    <property type="component" value="Unassembled WGS sequence"/>
</dbReference>
<dbReference type="RefSeq" id="XP_013337267.1">
    <property type="nucleotide sequence ID" value="XM_013481813.1"/>
</dbReference>
<dbReference type="AlphaFoldDB" id="U6M8U9"/>
<feature type="compositionally biased region" description="Basic and acidic residues" evidence="1">
    <location>
        <begin position="50"/>
        <end position="60"/>
    </location>
</feature>
<evidence type="ECO:0000256" key="1">
    <source>
        <dbReference type="SAM" id="MobiDB-lite"/>
    </source>
</evidence>
<feature type="region of interest" description="Disordered" evidence="1">
    <location>
        <begin position="1"/>
        <end position="68"/>
    </location>
</feature>
<evidence type="ECO:0000313" key="3">
    <source>
        <dbReference type="Proteomes" id="UP000030763"/>
    </source>
</evidence>
<reference evidence="2" key="2">
    <citation type="submission" date="2013-10" db="EMBL/GenBank/DDBJ databases">
        <authorList>
            <person name="Aslett M."/>
        </authorList>
    </citation>
    <scope>NUCLEOTIDE SEQUENCE [LARGE SCALE GENOMIC DNA]</scope>
    <source>
        <strain evidence="2">Weybridge</strain>
    </source>
</reference>
<dbReference type="GeneID" id="25337276"/>
<dbReference type="EMBL" id="HG721892">
    <property type="protein sequence ID" value="CDJ60617.1"/>
    <property type="molecule type" value="Genomic_DNA"/>
</dbReference>
<feature type="region of interest" description="Disordered" evidence="1">
    <location>
        <begin position="129"/>
        <end position="153"/>
    </location>
</feature>
<dbReference type="VEuPathDB" id="ToxoDB:EMWEY_00032900"/>
<accession>U6M8U9</accession>
<keyword evidence="3" id="KW-1185">Reference proteome</keyword>